<dbReference type="GO" id="GO:0048040">
    <property type="term" value="F:UDP-glucuronate decarboxylase activity"/>
    <property type="evidence" value="ECO:0007669"/>
    <property type="project" value="TreeGrafter"/>
</dbReference>
<dbReference type="SUPFAM" id="SSF51735">
    <property type="entry name" value="NAD(P)-binding Rossmann-fold domains"/>
    <property type="match status" value="1"/>
</dbReference>
<proteinExistence type="predicted"/>
<dbReference type="PANTHER" id="PTHR43078:SF6">
    <property type="entry name" value="UDP-GLUCURONIC ACID DECARBOXYLASE 1"/>
    <property type="match status" value="1"/>
</dbReference>
<dbReference type="Proteomes" id="UP000287188">
    <property type="component" value="Unassembled WGS sequence"/>
</dbReference>
<dbReference type="GO" id="GO:0005737">
    <property type="term" value="C:cytoplasm"/>
    <property type="evidence" value="ECO:0007669"/>
    <property type="project" value="TreeGrafter"/>
</dbReference>
<dbReference type="Gene3D" id="3.40.50.720">
    <property type="entry name" value="NAD(P)-binding Rossmann-like Domain"/>
    <property type="match status" value="1"/>
</dbReference>
<dbReference type="GO" id="GO:0070403">
    <property type="term" value="F:NAD+ binding"/>
    <property type="evidence" value="ECO:0007669"/>
    <property type="project" value="InterPro"/>
</dbReference>
<dbReference type="PANTHER" id="PTHR43078">
    <property type="entry name" value="UDP-GLUCURONIC ACID DECARBOXYLASE-RELATED"/>
    <property type="match status" value="1"/>
</dbReference>
<evidence type="ECO:0000256" key="4">
    <source>
        <dbReference type="ARBA" id="ARBA00023239"/>
    </source>
</evidence>
<feature type="domain" description="NAD-dependent epimerase/dehydratase" evidence="5">
    <location>
        <begin position="5"/>
        <end position="126"/>
    </location>
</feature>
<dbReference type="EMBL" id="BIFS01000002">
    <property type="protein sequence ID" value="GCE22073.1"/>
    <property type="molecule type" value="Genomic_DNA"/>
</dbReference>
<evidence type="ECO:0000256" key="2">
    <source>
        <dbReference type="ARBA" id="ARBA00022793"/>
    </source>
</evidence>
<dbReference type="Pfam" id="PF01370">
    <property type="entry name" value="Epimerase"/>
    <property type="match status" value="1"/>
</dbReference>
<dbReference type="InterPro" id="IPR036291">
    <property type="entry name" value="NAD(P)-bd_dom_sf"/>
</dbReference>
<keyword evidence="2" id="KW-0210">Decarboxylase</keyword>
<comment type="caution">
    <text evidence="6">The sequence shown here is derived from an EMBL/GenBank/DDBJ whole genome shotgun (WGS) entry which is preliminary data.</text>
</comment>
<gene>
    <name evidence="6" type="ORF">KDK_58730</name>
</gene>
<evidence type="ECO:0000313" key="6">
    <source>
        <dbReference type="EMBL" id="GCE22073.1"/>
    </source>
</evidence>
<accession>A0A402ASP8</accession>
<keyword evidence="7" id="KW-1185">Reference proteome</keyword>
<dbReference type="AlphaFoldDB" id="A0A402ASP8"/>
<dbReference type="InterPro" id="IPR044516">
    <property type="entry name" value="UXS-like"/>
</dbReference>
<evidence type="ECO:0000256" key="3">
    <source>
        <dbReference type="ARBA" id="ARBA00023027"/>
    </source>
</evidence>
<evidence type="ECO:0000313" key="7">
    <source>
        <dbReference type="Proteomes" id="UP000287188"/>
    </source>
</evidence>
<sequence length="167" mass="18486">MDERVLITGGAGFIGLQLAKALVAQGAQVTLVDNFSRGRNDQDLQEILHKVTLVELDLTQPIPENALRNDYTHIYHMAAVVGVHVSNQRPEFVLRTNVLATINVLDWCSRRNPVPLCFASTSEVYAGSVQLGLALCQLPRAFHWPSPILVFHATRIYPARSWGSNSV</sequence>
<dbReference type="OrthoDB" id="9803061at2"/>
<organism evidence="6 7">
    <name type="scientific">Dictyobacter kobayashii</name>
    <dbReference type="NCBI Taxonomy" id="2014872"/>
    <lineage>
        <taxon>Bacteria</taxon>
        <taxon>Bacillati</taxon>
        <taxon>Chloroflexota</taxon>
        <taxon>Ktedonobacteria</taxon>
        <taxon>Ktedonobacterales</taxon>
        <taxon>Dictyobacteraceae</taxon>
        <taxon>Dictyobacter</taxon>
    </lineage>
</organism>
<keyword evidence="4" id="KW-0456">Lyase</keyword>
<reference evidence="7" key="1">
    <citation type="submission" date="2018-12" db="EMBL/GenBank/DDBJ databases">
        <title>Tengunoibacter tsumagoiensis gen. nov., sp. nov., Dictyobacter kobayashii sp. nov., D. alpinus sp. nov., and D. joshuensis sp. nov. and description of Dictyobacteraceae fam. nov. within the order Ktedonobacterales isolated from Tengu-no-mugimeshi.</title>
        <authorList>
            <person name="Wang C.M."/>
            <person name="Zheng Y."/>
            <person name="Sakai Y."/>
            <person name="Toyoda A."/>
            <person name="Minakuchi Y."/>
            <person name="Abe K."/>
            <person name="Yokota A."/>
            <person name="Yabe S."/>
        </authorList>
    </citation>
    <scope>NUCLEOTIDE SEQUENCE [LARGE SCALE GENOMIC DNA]</scope>
    <source>
        <strain evidence="7">Uno11</strain>
    </source>
</reference>
<dbReference type="GO" id="GO:0042732">
    <property type="term" value="P:D-xylose metabolic process"/>
    <property type="evidence" value="ECO:0007669"/>
    <property type="project" value="InterPro"/>
</dbReference>
<comment type="cofactor">
    <cofactor evidence="1">
        <name>NAD(+)</name>
        <dbReference type="ChEBI" id="CHEBI:57540"/>
    </cofactor>
</comment>
<evidence type="ECO:0000259" key="5">
    <source>
        <dbReference type="Pfam" id="PF01370"/>
    </source>
</evidence>
<name>A0A402ASP8_9CHLR</name>
<keyword evidence="3" id="KW-0520">NAD</keyword>
<dbReference type="InterPro" id="IPR001509">
    <property type="entry name" value="Epimerase_deHydtase"/>
</dbReference>
<dbReference type="RefSeq" id="WP_126554598.1">
    <property type="nucleotide sequence ID" value="NZ_BIFS01000002.1"/>
</dbReference>
<evidence type="ECO:0000256" key="1">
    <source>
        <dbReference type="ARBA" id="ARBA00001911"/>
    </source>
</evidence>
<protein>
    <recommendedName>
        <fullName evidence="5">NAD-dependent epimerase/dehydratase domain-containing protein</fullName>
    </recommendedName>
</protein>